<sequence length="282" mass="30223">MNQKKIIRFIIAAVVLLVGGTTGVKSLNHDTSDSNGSSQPRSANSRRTAGTGRGTTASANAPTKALAESVLTPTVRTQLKYTITWNGTGSFAINNNKSTLNANVSSAPYATNKPQDSLGRPHQFDGLLSKSTRIYQNRTETGNDKTMRPVGWNQIQLSGGGYSHLYDRGHLGGYALVGGIRSFDASEANPKNIATQTAWANEAAGVDNTGQNYYEGIVRKALDQNKRVRYRVIDIYDGNNLVPAGANIQAKSSDGSVNFNVFVPNVQNGVVINYKTGVAKIK</sequence>
<proteinExistence type="predicted"/>
<evidence type="ECO:0000259" key="2">
    <source>
        <dbReference type="SMART" id="SM00892"/>
    </source>
</evidence>
<reference evidence="4" key="1">
    <citation type="submission" date="2019-03" db="EMBL/GenBank/DDBJ databases">
        <title>Weissella sp. 26KH-42 Genome sequencing.</title>
        <authorList>
            <person name="Heo J."/>
            <person name="Kim S.-J."/>
            <person name="Kim J.-S."/>
            <person name="Hong S.-B."/>
            <person name="Kwon S.-W."/>
        </authorList>
    </citation>
    <scope>NUCLEOTIDE SEQUENCE [LARGE SCALE GENOMIC DNA]</scope>
    <source>
        <strain evidence="4">26KH-42</strain>
    </source>
</reference>
<dbReference type="InterPro" id="IPR044929">
    <property type="entry name" value="DNA/RNA_non-sp_Endonuclease_sf"/>
</dbReference>
<dbReference type="GO" id="GO:0016787">
    <property type="term" value="F:hydrolase activity"/>
    <property type="evidence" value="ECO:0007669"/>
    <property type="project" value="InterPro"/>
</dbReference>
<dbReference type="InterPro" id="IPR001604">
    <property type="entry name" value="Endo_G_ENPP1-like_dom"/>
</dbReference>
<dbReference type="Gene3D" id="3.40.570.10">
    <property type="entry name" value="Extracellular Endonuclease, subunit A"/>
    <property type="match status" value="1"/>
</dbReference>
<feature type="compositionally biased region" description="Polar residues" evidence="1">
    <location>
        <begin position="33"/>
        <end position="42"/>
    </location>
</feature>
<dbReference type="AlphaFoldDB" id="A0A4P6YSQ2"/>
<organism evidence="3 4">
    <name type="scientific">Periweissella cryptocerci</name>
    <dbReference type="NCBI Taxonomy" id="2506420"/>
    <lineage>
        <taxon>Bacteria</taxon>
        <taxon>Bacillati</taxon>
        <taxon>Bacillota</taxon>
        <taxon>Bacilli</taxon>
        <taxon>Lactobacillales</taxon>
        <taxon>Lactobacillaceae</taxon>
        <taxon>Periweissella</taxon>
    </lineage>
</organism>
<keyword evidence="3" id="KW-0540">Nuclease</keyword>
<feature type="region of interest" description="Disordered" evidence="1">
    <location>
        <begin position="26"/>
        <end position="64"/>
    </location>
</feature>
<dbReference type="Proteomes" id="UP000292886">
    <property type="component" value="Chromosome"/>
</dbReference>
<accession>A0A4P6YSQ2</accession>
<gene>
    <name evidence="3" type="ORF">EQG49_03960</name>
</gene>
<keyword evidence="3" id="KW-0255">Endonuclease</keyword>
<keyword evidence="3" id="KW-0378">Hydrolase</keyword>
<dbReference type="GO" id="GO:0003676">
    <property type="term" value="F:nucleic acid binding"/>
    <property type="evidence" value="ECO:0007669"/>
    <property type="project" value="InterPro"/>
</dbReference>
<feature type="domain" description="DNA/RNA non-specific endonuclease/pyrophosphatase/phosphodiesterase" evidence="2">
    <location>
        <begin position="87"/>
        <end position="281"/>
    </location>
</feature>
<dbReference type="Pfam" id="PF01223">
    <property type="entry name" value="Endonuclease_NS"/>
    <property type="match status" value="1"/>
</dbReference>
<evidence type="ECO:0000256" key="1">
    <source>
        <dbReference type="SAM" id="MobiDB-lite"/>
    </source>
</evidence>
<dbReference type="RefSeq" id="WP_133362751.1">
    <property type="nucleotide sequence ID" value="NZ_CP037940.1"/>
</dbReference>
<dbReference type="KEGG" id="wei:EQG49_03960"/>
<keyword evidence="4" id="KW-1185">Reference proteome</keyword>
<dbReference type="EMBL" id="CP037940">
    <property type="protein sequence ID" value="QBO35672.1"/>
    <property type="molecule type" value="Genomic_DNA"/>
</dbReference>
<name>A0A4P6YSQ2_9LACO</name>
<evidence type="ECO:0000313" key="3">
    <source>
        <dbReference type="EMBL" id="QBO35672.1"/>
    </source>
</evidence>
<dbReference type="OrthoDB" id="9783680at2"/>
<dbReference type="GO" id="GO:0004519">
    <property type="term" value="F:endonuclease activity"/>
    <property type="evidence" value="ECO:0007669"/>
    <property type="project" value="UniProtKB-KW"/>
</dbReference>
<dbReference type="GO" id="GO:0046872">
    <property type="term" value="F:metal ion binding"/>
    <property type="evidence" value="ECO:0007669"/>
    <property type="project" value="InterPro"/>
</dbReference>
<dbReference type="SMART" id="SM00892">
    <property type="entry name" value="Endonuclease_NS"/>
    <property type="match status" value="1"/>
</dbReference>
<feature type="compositionally biased region" description="Low complexity" evidence="1">
    <location>
        <begin position="43"/>
        <end position="61"/>
    </location>
</feature>
<evidence type="ECO:0000313" key="4">
    <source>
        <dbReference type="Proteomes" id="UP000292886"/>
    </source>
</evidence>
<protein>
    <submittedName>
        <fullName evidence="3">DNA/RNA non-specific endonuclease</fullName>
    </submittedName>
</protein>